<dbReference type="PANTHER" id="PTHR34820">
    <property type="entry name" value="INNER MEMBRANE PROTEIN YEBZ"/>
    <property type="match status" value="1"/>
</dbReference>
<gene>
    <name evidence="8" type="ORF">UFOPK2359_00905</name>
    <name evidence="9" type="ORF">UFOPK3167_00367</name>
</gene>
<dbReference type="AlphaFoldDB" id="A0A6J6NI70"/>
<feature type="transmembrane region" description="Helical" evidence="6">
    <location>
        <begin position="185"/>
        <end position="205"/>
    </location>
</feature>
<keyword evidence="5 6" id="KW-0472">Membrane</keyword>
<dbReference type="InterPro" id="IPR032694">
    <property type="entry name" value="CopC/D"/>
</dbReference>
<evidence type="ECO:0000259" key="7">
    <source>
        <dbReference type="Pfam" id="PF05425"/>
    </source>
</evidence>
<feature type="domain" description="Copper resistance protein D" evidence="7">
    <location>
        <begin position="181"/>
        <end position="275"/>
    </location>
</feature>
<feature type="transmembrane region" description="Helical" evidence="6">
    <location>
        <begin position="52"/>
        <end position="75"/>
    </location>
</feature>
<dbReference type="GO" id="GO:0005886">
    <property type="term" value="C:plasma membrane"/>
    <property type="evidence" value="ECO:0007669"/>
    <property type="project" value="UniProtKB-SubCell"/>
</dbReference>
<comment type="subcellular location">
    <subcellularLocation>
        <location evidence="1">Cell membrane</location>
        <topology evidence="1">Multi-pass membrane protein</topology>
    </subcellularLocation>
</comment>
<sequence length="615" mass="66587">MTAFSTIFKYLSLLGSFTTIGTLLSMGFLLLDVDGDLSTSAKKLKRLLLGSALTWAVGSIGVIIFTLATILGQSISVALDPTVLRSFITQITLGQYLFFQVGIALLVALLAFRVQRVMSAVFLLILSLIGLVAPIFQSHAASSGSHGLAVGSLIIHVVGLALWVGGIISIALLDPEDRPIAVPRFSQLALWAVVAVVASGVVNAWARLNFKAAWNSAFAYVVIAKIIATVILVVIGYKHRKNLASKKSIDWKAFSTLVLTEAFIMVTTVAMGAWLSSNQAPIRPTRPRFDPAVAVAGISTPPPPTWSRIFFSYEPNALMMSLLVTAIALYIKGVLILTKRGDEWPVGRTVAFTSGVAAIDFATSGGLGLYANFAFSYHMVAHMVLGMIAPIGIVLGAPITLALRTLPQARNKDERGVRGTLLAALHSKVAVFYTNPIVALAIFDGSLFALYSTNLFGNLMQTHVGHLLMNLHFILAGVLFFHVIIGIDPNPRRVPHLVRIVVVFAAMSMHAFFSIALMSSTTLIDRGYFASLQTPWLTDLLVDQKLGGSIGWAMGEIPILLALVATFISWIKDDSREVKRIDRNVARAAAMGRPDELAQYNNYLQELAQRDRDEK</sequence>
<keyword evidence="4 6" id="KW-1133">Transmembrane helix</keyword>
<accession>A0A6J6NI70</accession>
<evidence type="ECO:0000313" key="8">
    <source>
        <dbReference type="EMBL" id="CAB4684504.1"/>
    </source>
</evidence>
<feature type="transmembrane region" description="Helical" evidence="6">
    <location>
        <begin position="550"/>
        <end position="571"/>
    </location>
</feature>
<dbReference type="GO" id="GO:0006825">
    <property type="term" value="P:copper ion transport"/>
    <property type="evidence" value="ECO:0007669"/>
    <property type="project" value="InterPro"/>
</dbReference>
<evidence type="ECO:0000256" key="2">
    <source>
        <dbReference type="ARBA" id="ARBA00022475"/>
    </source>
</evidence>
<feature type="transmembrane region" description="Helical" evidence="6">
    <location>
        <begin position="217"/>
        <end position="237"/>
    </location>
</feature>
<dbReference type="Pfam" id="PF05425">
    <property type="entry name" value="CopD"/>
    <property type="match status" value="1"/>
</dbReference>
<evidence type="ECO:0000256" key="3">
    <source>
        <dbReference type="ARBA" id="ARBA00022692"/>
    </source>
</evidence>
<feature type="transmembrane region" description="Helical" evidence="6">
    <location>
        <begin position="379"/>
        <end position="401"/>
    </location>
</feature>
<protein>
    <submittedName>
        <fullName evidence="8">Unannotated protein</fullName>
    </submittedName>
</protein>
<feature type="transmembrane region" description="Helical" evidence="6">
    <location>
        <begin position="87"/>
        <end position="110"/>
    </location>
</feature>
<dbReference type="PANTHER" id="PTHR34820:SF4">
    <property type="entry name" value="INNER MEMBRANE PROTEIN YEBZ"/>
    <property type="match status" value="1"/>
</dbReference>
<dbReference type="EMBL" id="CAFABF010000009">
    <property type="protein sequence ID" value="CAB4822343.1"/>
    <property type="molecule type" value="Genomic_DNA"/>
</dbReference>
<organism evidence="8">
    <name type="scientific">freshwater metagenome</name>
    <dbReference type="NCBI Taxonomy" id="449393"/>
    <lineage>
        <taxon>unclassified sequences</taxon>
        <taxon>metagenomes</taxon>
        <taxon>ecological metagenomes</taxon>
    </lineage>
</organism>
<feature type="transmembrane region" description="Helical" evidence="6">
    <location>
        <begin position="463"/>
        <end position="485"/>
    </location>
</feature>
<evidence type="ECO:0000256" key="6">
    <source>
        <dbReference type="SAM" id="Phobius"/>
    </source>
</evidence>
<feature type="transmembrane region" description="Helical" evidence="6">
    <location>
        <begin position="497"/>
        <end position="518"/>
    </location>
</feature>
<dbReference type="Pfam" id="PF09678">
    <property type="entry name" value="Caa3_CtaG"/>
    <property type="match status" value="1"/>
</dbReference>
<feature type="transmembrane region" description="Helical" evidence="6">
    <location>
        <begin position="257"/>
        <end position="275"/>
    </location>
</feature>
<feature type="transmembrane region" description="Helical" evidence="6">
    <location>
        <begin position="421"/>
        <end position="443"/>
    </location>
</feature>
<feature type="transmembrane region" description="Helical" evidence="6">
    <location>
        <begin position="350"/>
        <end position="373"/>
    </location>
</feature>
<feature type="transmembrane region" description="Helical" evidence="6">
    <location>
        <begin position="117"/>
        <end position="136"/>
    </location>
</feature>
<name>A0A6J6NI70_9ZZZZ</name>
<reference evidence="8" key="1">
    <citation type="submission" date="2020-05" db="EMBL/GenBank/DDBJ databases">
        <authorList>
            <person name="Chiriac C."/>
            <person name="Salcher M."/>
            <person name="Ghai R."/>
            <person name="Kavagutti S V."/>
        </authorList>
    </citation>
    <scope>NUCLEOTIDE SEQUENCE</scope>
</reference>
<evidence type="ECO:0000256" key="4">
    <source>
        <dbReference type="ARBA" id="ARBA00022989"/>
    </source>
</evidence>
<keyword evidence="2" id="KW-1003">Cell membrane</keyword>
<feature type="transmembrane region" description="Helical" evidence="6">
    <location>
        <begin position="148"/>
        <end position="173"/>
    </location>
</feature>
<proteinExistence type="predicted"/>
<evidence type="ECO:0000256" key="1">
    <source>
        <dbReference type="ARBA" id="ARBA00004651"/>
    </source>
</evidence>
<evidence type="ECO:0000313" key="9">
    <source>
        <dbReference type="EMBL" id="CAB4822343.1"/>
    </source>
</evidence>
<feature type="transmembrane region" description="Helical" evidence="6">
    <location>
        <begin position="12"/>
        <end position="31"/>
    </location>
</feature>
<dbReference type="InterPro" id="IPR008457">
    <property type="entry name" value="Cu-R_CopD_dom"/>
</dbReference>
<keyword evidence="3 6" id="KW-0812">Transmembrane</keyword>
<dbReference type="InterPro" id="IPR019108">
    <property type="entry name" value="Caa3_assmbl_CtaG-rel"/>
</dbReference>
<dbReference type="EMBL" id="CAEZXG010000058">
    <property type="protein sequence ID" value="CAB4684504.1"/>
    <property type="molecule type" value="Genomic_DNA"/>
</dbReference>
<feature type="transmembrane region" description="Helical" evidence="6">
    <location>
        <begin position="317"/>
        <end position="338"/>
    </location>
</feature>
<evidence type="ECO:0000256" key="5">
    <source>
        <dbReference type="ARBA" id="ARBA00023136"/>
    </source>
</evidence>